<feature type="topological domain" description="Cytoplasmic" evidence="32">
    <location>
        <begin position="707"/>
        <end position="864"/>
    </location>
</feature>
<comment type="domain">
    <text evidence="32">The YXXL motif is involved in determining the exact site of viral release at the surface of infected mononuclear cells and promotes endocytosis. YXXL and di-leucine endocytosis motifs interact directly or indirectly with the clathrin adapter complexes, opperate independently, and their activities are not additive.</text>
</comment>
<evidence type="ECO:0000256" key="12">
    <source>
        <dbReference type="ARBA" id="ARBA00022595"/>
    </source>
</evidence>
<feature type="region of interest" description="MPER; binding to GalCer" evidence="32">
    <location>
        <begin position="663"/>
        <end position="684"/>
    </location>
</feature>
<dbReference type="Pfam" id="PF00517">
    <property type="entry name" value="GP41"/>
    <property type="match status" value="1"/>
</dbReference>
<feature type="disulfide bond" evidence="32">
    <location>
        <begin position="53"/>
        <end position="73"/>
    </location>
</feature>
<dbReference type="InterPro" id="IPR037527">
    <property type="entry name" value="Gp160"/>
</dbReference>
<evidence type="ECO:0000256" key="16">
    <source>
        <dbReference type="ARBA" id="ARBA00022729"/>
    </source>
</evidence>
<comment type="subcellular location">
    <subcellularLocation>
        <location evidence="3">Host cell membrane</location>
        <topology evidence="3">Peripheral membrane protein</topology>
    </subcellularLocation>
    <subcellularLocation>
        <location evidence="1">Host cell membrane</location>
        <topology evidence="1">Single-pass type I membrane protein</topology>
    </subcellularLocation>
    <subcellularLocation>
        <location evidence="2">Host endosome membrane</location>
        <topology evidence="2">Peripheral membrane protein</topology>
    </subcellularLocation>
    <subcellularLocation>
        <location evidence="5">Host endosome membrane</location>
        <topology evidence="5">Single-pass type I membrane protein</topology>
    </subcellularLocation>
    <subcellularLocation>
        <location evidence="6">Virion membrane</location>
        <topology evidence="6">Peripheral membrane protein</topology>
    </subcellularLocation>
    <subcellularLocation>
        <location evidence="4">Virion membrane</location>
        <topology evidence="4">Single-pass type I membrane protein</topology>
    </subcellularLocation>
</comment>
<feature type="short sequence motif" description="Di-leucine internalization motif" evidence="32">
    <location>
        <begin position="863"/>
        <end position="864"/>
    </location>
</feature>
<evidence type="ECO:0000256" key="1">
    <source>
        <dbReference type="ARBA" id="ARBA00004402"/>
    </source>
</evidence>
<evidence type="ECO:0000256" key="20">
    <source>
        <dbReference type="ARBA" id="ARBA00022879"/>
    </source>
</evidence>
<organism evidence="36">
    <name type="scientific">Human immunodeficiency virus type 1</name>
    <name type="common">HIV-1</name>
    <dbReference type="NCBI Taxonomy" id="11676"/>
    <lineage>
        <taxon>Viruses</taxon>
        <taxon>Riboviria</taxon>
        <taxon>Pararnavirae</taxon>
        <taxon>Artverviricota</taxon>
        <taxon>Revtraviricetes</taxon>
        <taxon>Ortervirales</taxon>
        <taxon>Retroviridae</taxon>
        <taxon>Orthoretrovirinae</taxon>
        <taxon>Lentivirus</taxon>
        <taxon>Lentivirus humimdef1</taxon>
    </lineage>
</organism>
<evidence type="ECO:0000256" key="19">
    <source>
        <dbReference type="ARBA" id="ARBA00022870"/>
    </source>
</evidence>
<keyword evidence="24 32" id="KW-0175">Coiled coil</keyword>
<feature type="domain" description="Human immunodeficiency virus 1 envelope glycoprotein Gp120" evidence="34">
    <location>
        <begin position="33"/>
        <end position="142"/>
    </location>
</feature>
<evidence type="ECO:0000256" key="8">
    <source>
        <dbReference type="ARBA" id="ARBA00022510"/>
    </source>
</evidence>
<comment type="PTM">
    <text evidence="32">Specific enzymatic cleavages in vivo yield mature proteins. Envelope glycoproteins are synthesized as a inactive precursor that is heavily N-glycosylated and processed likely by host cell furin in the Golgi to yield the mature SU and TM proteins. The cleavage site between SU and TM requires the minimal sequence [KR]-X-[KR]-R. About 2 of the 9 disulfide bonds of gp41 are reduced by P4HB/PDI, following binding to CD4 receptor.</text>
</comment>
<evidence type="ECO:0000256" key="31">
    <source>
        <dbReference type="ARBA" id="ARBA00023296"/>
    </source>
</evidence>
<feature type="short sequence motif" description="YXXL motif; contains endocytosis signal" evidence="32">
    <location>
        <begin position="713"/>
        <end position="716"/>
    </location>
</feature>
<keyword evidence="17 32" id="KW-1161">Viral attachment to host cell</keyword>
<evidence type="ECO:0000256" key="13">
    <source>
        <dbReference type="ARBA" id="ARBA00022685"/>
    </source>
</evidence>
<evidence type="ECO:0000256" key="27">
    <source>
        <dbReference type="ARBA" id="ARBA00023157"/>
    </source>
</evidence>
<evidence type="ECO:0000256" key="6">
    <source>
        <dbReference type="ARBA" id="ARBA00004650"/>
    </source>
</evidence>
<feature type="disulfide bond" evidence="32">
    <location>
        <begin position="599"/>
        <end position="605"/>
    </location>
</feature>
<comment type="caution">
    <text evidence="32 33">Lacks conserved residue(s) required for the propagation of feature annotation.</text>
</comment>
<dbReference type="GO" id="GO:0039654">
    <property type="term" value="P:fusion of virus membrane with host endosome membrane"/>
    <property type="evidence" value="ECO:0007669"/>
    <property type="project" value="UniProtKB-UniRule"/>
</dbReference>
<comment type="miscellaneous">
    <text evidence="32">Inhibitors targeting HIV-1 viral envelope proteins are used as antiretroviral drugs. Attachment of virions to the cell surface via non-specific interactions and CD4 binding can be blocked by inhibitors that include cyanovirin-N, cyclotriazadisulfonamide analogs, PRO 2000, TNX 355 and PRO 542. In addition, BMS 806 can block CD4-induced conformational changes. Env interactions with the coreceptor molecules can be targeted by CCR5 antagonists including SCH-D, maraviroc (UK 427857) and aplaviroc (GW 873140), and the CXCR4 antagonist AMD 070. Fusion of viral and cellular membranes can be inhibited by peptides such as enfuvirtide and tifuvirtide (T 1249). Resistance to inhibitors associated with mutations in Env are observed. Most of the time, single mutations confer only a modest reduction in drug susceptibility. Combination of several mutations is usually required to develop a high-level drug resistance.</text>
</comment>
<evidence type="ECO:0000256" key="5">
    <source>
        <dbReference type="ARBA" id="ARBA00004578"/>
    </source>
</evidence>
<dbReference type="InterPro" id="IPR036377">
    <property type="entry name" value="Gp120_core_sf"/>
</dbReference>
<keyword evidence="28 32" id="KW-0325">Glycoprotein</keyword>
<keyword evidence="13 32" id="KW-0165">Cleavage on pair of basic residues</keyword>
<feature type="chain" id="PRO_5023434723" description="Transmembrane protein gp41" evidence="32">
    <location>
        <begin position="512"/>
        <end position="864"/>
    </location>
</feature>
<keyword evidence="21 32" id="KW-1164">Virus endocytosis by host</keyword>
<feature type="transmembrane region" description="Helical" evidence="33">
    <location>
        <begin position="512"/>
        <end position="536"/>
    </location>
</feature>
<keyword evidence="27 32" id="KW-1015">Disulfide bond</keyword>
<evidence type="ECO:0000256" key="29">
    <source>
        <dbReference type="ARBA" id="ARBA00023280"/>
    </source>
</evidence>
<feature type="chain" id="PRO_5023434724" description="Envelope glycoprotein gp160" evidence="32">
    <location>
        <begin position="32"/>
        <end position="864"/>
    </location>
</feature>
<evidence type="ECO:0000256" key="14">
    <source>
        <dbReference type="ARBA" id="ARBA00022692"/>
    </source>
</evidence>
<feature type="disulfide bond" evidence="32">
    <location>
        <begin position="231"/>
        <end position="242"/>
    </location>
</feature>
<dbReference type="CDD" id="cd09909">
    <property type="entry name" value="HIV-1-like_HR1-HR2"/>
    <property type="match status" value="1"/>
</dbReference>
<dbReference type="Gene3D" id="1.20.5.490">
    <property type="entry name" value="Single helix bin"/>
    <property type="match status" value="1"/>
</dbReference>
<evidence type="ECO:0000256" key="3">
    <source>
        <dbReference type="ARBA" id="ARBA00004505"/>
    </source>
</evidence>
<evidence type="ECO:0000256" key="25">
    <source>
        <dbReference type="ARBA" id="ARBA00023136"/>
    </source>
</evidence>
<evidence type="ECO:0000256" key="11">
    <source>
        <dbReference type="ARBA" id="ARBA00022581"/>
    </source>
</evidence>
<dbReference type="GO" id="GO:0019064">
    <property type="term" value="P:fusion of virus membrane with host plasma membrane"/>
    <property type="evidence" value="ECO:0007669"/>
    <property type="project" value="UniProtKB-UniRule"/>
</dbReference>
<keyword evidence="11 32" id="KW-0945">Host-virus interaction</keyword>
<dbReference type="GO" id="GO:1903911">
    <property type="term" value="P:positive regulation of receptor clustering"/>
    <property type="evidence" value="ECO:0007669"/>
    <property type="project" value="UniProtKB-UniRule"/>
</dbReference>
<dbReference type="InterPro" id="IPR000328">
    <property type="entry name" value="GP41-like"/>
</dbReference>
<dbReference type="GO" id="GO:0019082">
    <property type="term" value="P:viral protein processing"/>
    <property type="evidence" value="ECO:0007669"/>
    <property type="project" value="UniProtKB-UniRule"/>
</dbReference>
<keyword evidence="10 32" id="KW-1165">Clathrin-mediated endocytosis of virus by host</keyword>
<name>Q5GI08_HV1</name>
<evidence type="ECO:0000256" key="23">
    <source>
        <dbReference type="ARBA" id="ARBA00023046"/>
    </source>
</evidence>
<dbReference type="GO" id="GO:0019062">
    <property type="term" value="P:virion attachment to host cell"/>
    <property type="evidence" value="ECO:0007669"/>
    <property type="project" value="UniProtKB-UniRule"/>
</dbReference>
<evidence type="ECO:0000259" key="34">
    <source>
        <dbReference type="Pfam" id="PF00516"/>
    </source>
</evidence>
<dbReference type="GO" id="GO:0019031">
    <property type="term" value="C:viral envelope"/>
    <property type="evidence" value="ECO:0007669"/>
    <property type="project" value="UniProtKB-KW"/>
</dbReference>
<keyword evidence="18 32" id="KW-0946">Virion</keyword>
<feature type="domain" description="Retroviral envelope protein GP41-like" evidence="35">
    <location>
        <begin position="531"/>
        <end position="722"/>
    </location>
</feature>
<comment type="domain">
    <text evidence="32">The CD4-binding region is targeted by the antibody b12.</text>
</comment>
<keyword evidence="9 32" id="KW-1032">Host cell membrane</keyword>
<feature type="lipid moiety-binding region" description="S-palmitoyl cysteine; by host" evidence="32">
    <location>
        <position position="765"/>
    </location>
</feature>
<keyword evidence="19 32" id="KW-1043">Host membrane</keyword>
<comment type="subcellular location">
    <molecule>Surface protein gp120</molecule>
    <subcellularLocation>
        <location evidence="32">Virion membrane</location>
        <topology evidence="32">Peripheral membrane protein</topology>
    </subcellularLocation>
    <subcellularLocation>
        <location evidence="32">Host cell membrane</location>
        <topology evidence="32">Peripheral membrane protein</topology>
    </subcellularLocation>
    <subcellularLocation>
        <location evidence="32">Host endosome membrane</location>
        <topology evidence="32">Single-pass type I membrane protein</topology>
    </subcellularLocation>
    <text evidence="32">The surface protein is not anchored to the viral envelope, but associates with the extravirion surface through its binding to TM. It is probably concentrated at the site of budding and incorporated into the virions possibly by contacts between the cytoplasmic tail of Env and the N-terminus of Gag.</text>
</comment>
<keyword evidence="26 32" id="KW-0564">Palmitate</keyword>
<dbReference type="InterPro" id="IPR000777">
    <property type="entry name" value="HIV1_Gp120"/>
</dbReference>
<dbReference type="GO" id="GO:0020002">
    <property type="term" value="C:host cell plasma membrane"/>
    <property type="evidence" value="ECO:0007669"/>
    <property type="project" value="UniProtKB-SubCell"/>
</dbReference>
<keyword evidence="7 32" id="KW-1168">Fusion of virus membrane with host membrane</keyword>
<dbReference type="SUPFAM" id="SSF58069">
    <property type="entry name" value="Virus ectodomain"/>
    <property type="match status" value="1"/>
</dbReference>
<reference evidence="36" key="1">
    <citation type="submission" date="2004-01" db="EMBL/GenBank/DDBJ databases">
        <title>Genetic analysis of full-length env from South African HIV-1 subtype C primary isolates that can utilize CCR5 and/or CXCR4.</title>
        <authorList>
            <person name="Nkosi S.P.G."/>
            <person name="Patience T."/>
            <person name="Cilliers T."/>
            <person name="Morris L."/>
            <person name="Papathanasopoulos M.A."/>
        </authorList>
    </citation>
    <scope>NUCLEOTIDE SEQUENCE</scope>
    <source>
        <strain evidence="36">99ZATM12</strain>
    </source>
</reference>
<comment type="miscellaneous">
    <text evidence="32">HIV-1 lineages are divided in three main groups, M (for Major), O (for Outlier), and N (for New, or Non-M, Non-O). The vast majority of strains found worldwide belong to the group M. Group O seems to be endemic to and largely confined to Cameroon and neighboring countries in West Central Africa, where these viruses represent a small minority of HIV-1 strains. The group N is represented by a limited number of isolates from Cameroonian persons. The group M is further subdivided in 9 clades or subtypes (A to D, F to H, J and K).</text>
</comment>
<evidence type="ECO:0000256" key="18">
    <source>
        <dbReference type="ARBA" id="ARBA00022844"/>
    </source>
</evidence>
<evidence type="ECO:0000256" key="17">
    <source>
        <dbReference type="ARBA" id="ARBA00022804"/>
    </source>
</evidence>
<comment type="domain">
    <text evidence="32">The membrane proximal external region (MPER) present in gp41 is a tryptophan-rich region recognized by the antibodies 2F5, Z13, and 4E10. MPER seems to play a role in fusion.</text>
</comment>
<feature type="domain" description="Human immunodeficiency virus 1 envelope glycoprotein Gp120" evidence="34">
    <location>
        <begin position="144"/>
        <end position="511"/>
    </location>
</feature>
<dbReference type="GO" id="GO:0005198">
    <property type="term" value="F:structural molecule activity"/>
    <property type="evidence" value="ECO:0007669"/>
    <property type="project" value="UniProtKB-UniRule"/>
</dbReference>
<dbReference type="FunFam" id="1.10.287.210:FF:000001">
    <property type="entry name" value="Envelope glycoprotein gp160"/>
    <property type="match status" value="1"/>
</dbReference>
<comment type="domain">
    <text evidence="32">Some of the most genetically diverse regions of the viral genome are present in Env. They are called variable regions 1 through 5 (V1 through V5). Coreceptor usage of gp120 is determined mainly by the primary structure of the third variable region (V3) in the outer domain of gp120. The sequence of V3 determines which coreceptor, CCR5 and/or CXCR4 (corresponding to R5/macrophage, X4/T cell and R5X4/T cell and macrophage tropism), is used to trigger the fusion potential of the Env complex, and hence which cells the virus can infect. Binding to CCR5 involves a region adjacent in addition to V3.</text>
</comment>
<evidence type="ECO:0000256" key="28">
    <source>
        <dbReference type="ARBA" id="ARBA00023180"/>
    </source>
</evidence>
<evidence type="ECO:0000256" key="7">
    <source>
        <dbReference type="ARBA" id="ARBA00022506"/>
    </source>
</evidence>
<keyword evidence="29 32" id="KW-0899">Viral immunoevasion</keyword>
<reference evidence="36" key="2">
    <citation type="journal article" date="2006" name="AIDS Res. Hum. Retroviruses">
        <title>Genotypic and phenotypic characterization of viral isolates from HIV-1 subtype C-infected children with slow and rapid disease progression.</title>
        <authorList>
            <person name="Choge I."/>
            <person name="Cilliers T."/>
            <person name="Walker P."/>
            <person name="Taylor N."/>
            <person name="Phoswa M."/>
            <person name="Meyers T."/>
            <person name="Viljoen J."/>
            <person name="Violari A."/>
            <person name="Gray G."/>
            <person name="Moore P.L."/>
            <person name="Papathanosopoulos M."/>
            <person name="Morris L."/>
        </authorList>
    </citation>
    <scope>NUCLEOTIDE SEQUENCE</scope>
    <source>
        <strain evidence="36">99ZATM12</strain>
    </source>
</reference>
<comment type="function">
    <text evidence="32">Envelope glycoprotein gp160: Oligomerizes in the host endoplasmic reticulum into predominantly trimers. In a second time, gp160 transits in the host Golgi, where glycosylation is completed. The precursor is then proteolytically cleaved in the trans-Golgi and thereby activated by cellular furin or furin-like proteases to produce gp120 and gp41.</text>
</comment>
<protein>
    <recommendedName>
        <fullName evidence="32">Envelope glycoprotein gp160</fullName>
    </recommendedName>
    <alternativeName>
        <fullName evidence="32">Env polyprotein</fullName>
    </alternativeName>
    <component>
        <recommendedName>
            <fullName evidence="32">Surface protein gp120</fullName>
            <shortName evidence="32">SU</shortName>
        </recommendedName>
        <alternativeName>
            <fullName evidence="32">Glycoprotein 120</fullName>
            <shortName evidence="32">gp120</shortName>
        </alternativeName>
    </component>
    <component>
        <recommendedName>
            <fullName evidence="32">Transmembrane protein gp41</fullName>
            <shortName evidence="32">TM</shortName>
        </recommendedName>
        <alternativeName>
            <fullName evidence="32">Glycoprotein 41</fullName>
            <shortName evidence="32">gp41</shortName>
        </alternativeName>
    </component>
</protein>
<evidence type="ECO:0000259" key="35">
    <source>
        <dbReference type="Pfam" id="PF00517"/>
    </source>
</evidence>
<feature type="region of interest" description="CD4-binding loop" evidence="32">
    <location>
        <begin position="365"/>
        <end position="375"/>
    </location>
</feature>
<keyword evidence="16 32" id="KW-0732">Signal</keyword>
<accession>Q5GI08</accession>
<comment type="subunit">
    <text evidence="32">The mature envelope protein (Env) consists of a homotrimer of non-covalently associated gp120-gp41 heterodimers. The resulting complex protrudes from the virus surface as a spike. There seems to be as few as 10 spikes on the average virion. Surface protein gp120 interacts with host CD4, CCR5 and CXCR4. Gp120 also interacts with the C-type lectins CD209/DC-SIGN and CLEC4M/DC-SIGNR (collectively referred to as DC-SIGN(R)). Gp120 and gp41 interact with GalCer. Gp120 interacts with host ITGA4/ITGB7 complex; on CD4+ T-cells, this interaction results in rapid activation of integrin ITGAL/LFA-1, which facilitates efficient cell-to-cell spreading of HIV-1. Gp120 interacts with cell-associated heparan sulfate; this interaction increases virus infectivity on permissive cells and may be involved in infection of CD4- cells.</text>
</comment>
<dbReference type="GO" id="GO:1903908">
    <property type="term" value="P:positive regulation of plasma membrane raft polarization"/>
    <property type="evidence" value="ECO:0007669"/>
    <property type="project" value="UniProtKB-UniRule"/>
</dbReference>
<comment type="function">
    <text evidence="32">Transmembrane protein gp41: Acts as a class I viral fusion protein. Under the current model, the protein has at least 3 conformational states: pre-fusion native state, pre-hairpin intermediate state, and post-fusion hairpin state. During fusion of viral and target intracellular membranes, the coiled coil regions (heptad repeats) assume a trimer-of-hairpins structure, positioning the fusion peptide in close proximity to the C-terminal region of the ectodomain. The formation of this structure appears to drive apposition and subsequent fusion of viral and target cell membranes. Complete fusion occurs in host cell endosomes and is dynamin-dependent, however some lipid transfer might occur at the plasma membrane. The virus undergoes clathrin-dependent internalization long before endosomal fusion, thus minimizing the surface exposure of conserved viral epitopes during fusion and reducing the efficacy of inhibitors targeting these epitopes. Membranes fusion leads to delivery of the nucleocapsid into the cytoplasm.</text>
</comment>
<dbReference type="Gene3D" id="2.170.40.20">
    <property type="entry name" value="Human immunodeficiency virus 1, Gp160, envelope glycoprotein"/>
    <property type="match status" value="2"/>
</dbReference>
<evidence type="ECO:0000256" key="32">
    <source>
        <dbReference type="HAMAP-Rule" id="MF_04083"/>
    </source>
</evidence>
<evidence type="ECO:0000256" key="22">
    <source>
        <dbReference type="ARBA" id="ARBA00022989"/>
    </source>
</evidence>
<dbReference type="GO" id="GO:0044175">
    <property type="term" value="C:host cell endosome membrane"/>
    <property type="evidence" value="ECO:0007669"/>
    <property type="project" value="UniProtKB-SubCell"/>
</dbReference>
<keyword evidence="8 32" id="KW-1170">Fusion of virus membrane with host endosomal membrane</keyword>
<comment type="function">
    <text evidence="32">Surface protein gp120: Attaches the virus to the host lymphoid cell by binding to the primary receptor CD4. This interaction induces a structural rearrangement creating a high affinity binding site for a chemokine coreceptor like CXCR4 and/or CCR5. Acts as a ligand for CD209/DC-SIGN and CLEC4M/DC-SIGNR, which are respectively found on dendritic cells (DCs), and on endothelial cells of liver sinusoids and lymph node sinuses. These interactions allow capture of viral particles at mucosal surfaces by these cells and subsequent transmission to permissive cells. HIV subverts the migration properties of dendritic cells to gain access to CD4+ T-cells in lymph nodes. Virus transmission to permissive T-cells occurs either in trans (without DCs infection, through viral capture and transmission), or in cis (following DCs productive infection, through the usual CD4-gp120 interaction), thereby inducing a robust infection. In trans infection, bound virions remain infectious over days and it is proposed that they are not degraded, but protected in non-lysosomal acidic organelles within the DCs close to the cell membrane thus contributing to the viral infectious potential during DCs' migration from the periphery to the lymphoid tissues. On arrival at lymphoid tissues, intact virions recycle back to DCs' cell surface allowing virus transmission to CD4+ T-cells.</text>
</comment>
<dbReference type="GO" id="GO:0075512">
    <property type="term" value="P:clathrin-dependent endocytosis of virus by host cell"/>
    <property type="evidence" value="ECO:0007669"/>
    <property type="project" value="UniProtKB-UniRule"/>
</dbReference>
<evidence type="ECO:0000256" key="33">
    <source>
        <dbReference type="RuleBase" id="RU363095"/>
    </source>
</evidence>
<comment type="similarity">
    <text evidence="32">Belongs to the HIV-1 env protein family.</text>
</comment>
<evidence type="ECO:0000256" key="26">
    <source>
        <dbReference type="ARBA" id="ARBA00023139"/>
    </source>
</evidence>
<comment type="subcellular location">
    <molecule>Transmembrane protein gp41</molecule>
    <subcellularLocation>
        <location evidence="32">Virion membrane</location>
        <topology evidence="32">Single-pass type I membrane protein</topology>
    </subcellularLocation>
    <subcellularLocation>
        <location evidence="32">Host cell membrane</location>
        <topology evidence="32">Single-pass type I membrane protein</topology>
    </subcellularLocation>
    <subcellularLocation>
        <location evidence="32">Host endosome membrane</location>
        <topology evidence="32">Single-pass type I membrane protein</topology>
    </subcellularLocation>
    <text evidence="32">It is probably concentrated at the site of budding and incorporated into the virions possibly by contacts between the cytoplasmic tail of Env and the N-terminus of Gag.</text>
</comment>
<sequence>MRVREILRNCQQWWIWGILGFWMLMICNVVGNLWVTVYYGVPVWKEAKTTLFCASDAKAYEKEVHNVWATHACVPTDPNPQEMELKNVTENFNMWKNDMVDQMHEDIISLWDESLKPCVKLTPLCVTLNCTDVKSNNTSYNDTGIKDTGIKNCSFNATTERIDKSRKEHALFYRLDVVPLDGKNKTETSNFSEYRLINCNTSTVTQACPKVNFDPIPIHYCAPAGYAILKCRDKAFNGTGPCNNVSTVQCTHGIKPVVSTQLLLNGSLAEGEIIIRSENLTNNAKTIIVQLNKSVEIECTRPNNNTRQSVRIGPGQVFYATNDIIGDIRQAYCIINKKNWTEALQWVGNKLGVLFPNTTISFKPHSGGDIEITTHSFNCRGEFFYCNTSELFNINITGNDSSSINNTTNITLPCRLKQFINMWQRVGRAMYANPIAGKLTCKSNITGLLLVRDGGASTNSTTTNTEIFRPEGGNMKDNWRSELYKYKVVEIKPLGIAPTGAKRRVVEREKRAALGIGAVFLGFLGVAGSTMGAASITLTVQARQLLSGIVQQQSNLLRAIEAQQHLLQLTVWGIKQLQARVLAMERYLKDQQLLGIWGCSGRIICTTAVPWNSSWSNKSYEDIWDNMTWMQWDREISNYTHTIYSLLEESQIQQEQNEKDLLALDSWKDLWSWFNISNWLWYIRIFIMIVGGLIGLRIIFAVLSIVNRVRQGYSPLSFQTLTPNQREPDRLRGIEEEGGEQDRDRSIRLVSGFLPLIWDDLRNLCLFSYHQLRDFILVIARVVENLGHSSLRGLQRGWEALKYLGSLVQYWGSELKKSAISLLDTIAIVVAEGTDRIIEFIQGIYRAIRNLPRRIRQGFEAALL</sequence>
<feature type="transmembrane region" description="Helical" evidence="33">
    <location>
        <begin position="679"/>
        <end position="706"/>
    </location>
</feature>
<organismHost>
    <name type="scientific">Homo sapiens</name>
    <name type="common">Human</name>
    <dbReference type="NCBI Taxonomy" id="9606"/>
</organismHost>
<feature type="disulfide bond" evidence="32">
    <location>
        <begin position="221"/>
        <end position="250"/>
    </location>
</feature>
<keyword evidence="30 32" id="KW-0449">Lipoprotein</keyword>
<dbReference type="SUPFAM" id="SSF56502">
    <property type="entry name" value="gp120 core"/>
    <property type="match status" value="2"/>
</dbReference>
<proteinExistence type="inferred from homology"/>
<keyword evidence="14 32" id="KW-0812">Transmembrane</keyword>
<comment type="PTM">
    <text evidence="32">Highly glycosylated by host. The high number of glycan on the protein is reffered to as 'glycan shield' because it contributes to hide protein sequence from adaptive immune system.</text>
</comment>
<evidence type="ECO:0000313" key="36">
    <source>
        <dbReference type="EMBL" id="AAS98054.1"/>
    </source>
</evidence>
<dbReference type="GO" id="GO:0052031">
    <property type="term" value="P:symbiont-mediated perturbation of host defense response"/>
    <property type="evidence" value="ECO:0007669"/>
    <property type="project" value="UniProtKB-UniRule"/>
</dbReference>
<evidence type="ECO:0000256" key="21">
    <source>
        <dbReference type="ARBA" id="ARBA00022890"/>
    </source>
</evidence>
<feature type="site" description="Cleavage; by host furin" evidence="32">
    <location>
        <begin position="511"/>
        <end position="512"/>
    </location>
</feature>
<dbReference type="Gene3D" id="1.10.287.210">
    <property type="match status" value="1"/>
</dbReference>
<dbReference type="GO" id="GO:0016020">
    <property type="term" value="C:membrane"/>
    <property type="evidence" value="ECO:0007669"/>
    <property type="project" value="UniProtKB-UniRule"/>
</dbReference>
<feature type="region of interest" description="Immunosuppression" evidence="32">
    <location>
        <begin position="575"/>
        <end position="593"/>
    </location>
</feature>
<keyword evidence="22 32" id="KW-1133">Transmembrane helix</keyword>
<dbReference type="Pfam" id="PF00516">
    <property type="entry name" value="GP120"/>
    <property type="match status" value="2"/>
</dbReference>
<evidence type="ECO:0000256" key="9">
    <source>
        <dbReference type="ARBA" id="ARBA00022511"/>
    </source>
</evidence>
<keyword evidence="25 32" id="KW-0472">Membrane</keyword>
<dbReference type="FunFam" id="2.170.40.20:FF:000002">
    <property type="entry name" value="Envelope glycoprotein gp160"/>
    <property type="match status" value="1"/>
</dbReference>
<evidence type="ECO:0000256" key="30">
    <source>
        <dbReference type="ARBA" id="ARBA00023288"/>
    </source>
</evidence>
<keyword evidence="12 32" id="KW-1162">Viral penetration into host cytoplasm</keyword>
<evidence type="ECO:0000256" key="2">
    <source>
        <dbReference type="ARBA" id="ARBA00004433"/>
    </source>
</evidence>
<comment type="domain">
    <text evidence="32 33">The 17 amino acids long immunosuppressive region is present in many retroviral envelope proteins. Synthetic peptides derived from this relatively conserved sequence inhibit immune function in vitro and in vivo.</text>
</comment>
<feature type="transmembrane region" description="Helical" evidence="33">
    <location>
        <begin position="13"/>
        <end position="41"/>
    </location>
</feature>
<dbReference type="HAMAP" id="MF_04083">
    <property type="entry name" value="HIV_ENV"/>
    <property type="match status" value="1"/>
</dbReference>
<dbReference type="FunFam" id="2.170.40.20:FF:000003">
    <property type="entry name" value="Envelope glycoprotein gp160"/>
    <property type="match status" value="1"/>
</dbReference>
<feature type="coiled-coil region" evidence="32">
    <location>
        <begin position="634"/>
        <end position="668"/>
    </location>
</feature>
<keyword evidence="15 32" id="KW-0053">Apoptosis</keyword>
<keyword evidence="20 32" id="KW-0261">Viral envelope protein</keyword>
<evidence type="ECO:0000256" key="10">
    <source>
        <dbReference type="ARBA" id="ARBA00022570"/>
    </source>
</evidence>
<evidence type="ECO:0000256" key="15">
    <source>
        <dbReference type="ARBA" id="ARBA00022703"/>
    </source>
</evidence>
<gene>
    <name evidence="32 36" type="primary">env</name>
</gene>
<evidence type="ECO:0000256" key="4">
    <source>
        <dbReference type="ARBA" id="ARBA00004563"/>
    </source>
</evidence>
<dbReference type="EMBL" id="AY529676">
    <property type="protein sequence ID" value="AAS98054.1"/>
    <property type="molecule type" value="Genomic_RNA"/>
</dbReference>
<comment type="PTM">
    <text evidence="32">Palmitoylation of the transmembrane protein and of Env polyprotein (prior to its proteolytic cleavage) is essential for their association with host cell membrane lipid rafts. Palmitoylation is therefore required for envelope trafficking to classical lipid rafts, but not for viral replication.</text>
</comment>
<evidence type="ECO:0000256" key="24">
    <source>
        <dbReference type="ARBA" id="ARBA00023054"/>
    </source>
</evidence>
<dbReference type="GO" id="GO:0055036">
    <property type="term" value="C:virion membrane"/>
    <property type="evidence" value="ECO:0007669"/>
    <property type="project" value="UniProtKB-SubCell"/>
</dbReference>
<keyword evidence="23 32" id="KW-1039">Host endosome</keyword>
<keyword evidence="31 32" id="KW-1160">Virus entry into host cell</keyword>